<dbReference type="PIRSF" id="PIRSF005902">
    <property type="entry name" value="DNase_TatD"/>
    <property type="match status" value="1"/>
</dbReference>
<evidence type="ECO:0000313" key="2">
    <source>
        <dbReference type="EMBL" id="MBC8208142.1"/>
    </source>
</evidence>
<dbReference type="AlphaFoldDB" id="A0A8J6N7G0"/>
<accession>A0A8J6N7G0</accession>
<sequence length="263" mass="29878">MDALFIDSHLHLQNERYQGRQAEVIQRARTKGVGLLYCNGTCEADWAEVLKLAAHHPEVIPFLGIHPWEADRASPNWEKKLYDLLKNEPVGIGEIGLDRRCPVAPQQQEHVFVRQLKMAIELDRPLTIHCLNAWGRLLEILDGLQAKLPPMMIHSFNGSAEIMAQLLKRGAHISFSARLAEQPKLANCCRSIPADRLLLETDSPDQLRRSLCPEAEDGALNEPYLIPRLYRLAATIRGGKHDKLRQQVYNNGTFFAHSLFSRR</sequence>
<dbReference type="GO" id="GO:0016788">
    <property type="term" value="F:hydrolase activity, acting on ester bonds"/>
    <property type="evidence" value="ECO:0007669"/>
    <property type="project" value="InterPro"/>
</dbReference>
<protein>
    <submittedName>
        <fullName evidence="2">TatD family hydrolase</fullName>
    </submittedName>
</protein>
<dbReference type="PANTHER" id="PTHR47176:SF1">
    <property type="entry name" value="OS04G0577500 PROTEIN"/>
    <property type="match status" value="1"/>
</dbReference>
<dbReference type="SUPFAM" id="SSF51556">
    <property type="entry name" value="Metallo-dependent hydrolases"/>
    <property type="match status" value="1"/>
</dbReference>
<dbReference type="GO" id="GO:0046872">
    <property type="term" value="F:metal ion binding"/>
    <property type="evidence" value="ECO:0007669"/>
    <property type="project" value="UniProtKB-KW"/>
</dbReference>
<feature type="binding site" evidence="1">
    <location>
        <position position="202"/>
    </location>
    <ligand>
        <name>a divalent metal cation</name>
        <dbReference type="ChEBI" id="CHEBI:60240"/>
        <label>1</label>
    </ligand>
</feature>
<keyword evidence="1" id="KW-0479">Metal-binding</keyword>
<dbReference type="CDD" id="cd01310">
    <property type="entry name" value="TatD_DNAse"/>
    <property type="match status" value="1"/>
</dbReference>
<feature type="binding site" evidence="1">
    <location>
        <position position="11"/>
    </location>
    <ligand>
        <name>a divalent metal cation</name>
        <dbReference type="ChEBI" id="CHEBI:60240"/>
        <label>1</label>
    </ligand>
</feature>
<dbReference type="InterPro" id="IPR032466">
    <property type="entry name" value="Metal_Hydrolase"/>
</dbReference>
<name>A0A8J6N7G0_9BACT</name>
<feature type="binding site" evidence="1">
    <location>
        <position position="129"/>
    </location>
    <ligand>
        <name>a divalent metal cation</name>
        <dbReference type="ChEBI" id="CHEBI:60240"/>
        <label>2</label>
    </ligand>
</feature>
<dbReference type="Pfam" id="PF01026">
    <property type="entry name" value="TatD_DNase"/>
    <property type="match status" value="1"/>
</dbReference>
<organism evidence="2 3">
    <name type="scientific">Candidatus Desulfatifera sulfidica</name>
    <dbReference type="NCBI Taxonomy" id="2841691"/>
    <lineage>
        <taxon>Bacteria</taxon>
        <taxon>Pseudomonadati</taxon>
        <taxon>Thermodesulfobacteriota</taxon>
        <taxon>Desulfobulbia</taxon>
        <taxon>Desulfobulbales</taxon>
        <taxon>Desulfobulbaceae</taxon>
        <taxon>Candidatus Desulfatifera</taxon>
    </lineage>
</organism>
<dbReference type="Proteomes" id="UP000599024">
    <property type="component" value="Unassembled WGS sequence"/>
</dbReference>
<proteinExistence type="predicted"/>
<keyword evidence="2" id="KW-0378">Hydrolase</keyword>
<dbReference type="InterPro" id="IPR001130">
    <property type="entry name" value="TatD-like"/>
</dbReference>
<feature type="binding site" evidence="1">
    <location>
        <position position="94"/>
    </location>
    <ligand>
        <name>a divalent metal cation</name>
        <dbReference type="ChEBI" id="CHEBI:60240"/>
        <label>1</label>
    </ligand>
</feature>
<feature type="binding site" evidence="1">
    <location>
        <position position="154"/>
    </location>
    <ligand>
        <name>a divalent metal cation</name>
        <dbReference type="ChEBI" id="CHEBI:60240"/>
        <label>2</label>
    </ligand>
</feature>
<evidence type="ECO:0000256" key="1">
    <source>
        <dbReference type="PIRSR" id="PIRSR005902-1"/>
    </source>
</evidence>
<comment type="caution">
    <text evidence="2">The sequence shown here is derived from an EMBL/GenBank/DDBJ whole genome shotgun (WGS) entry which is preliminary data.</text>
</comment>
<dbReference type="PANTHER" id="PTHR47176">
    <property type="entry name" value="OSJNBA0020J04.13 PROTEIN"/>
    <property type="match status" value="1"/>
</dbReference>
<gene>
    <name evidence="2" type="ORF">H8E79_03105</name>
</gene>
<evidence type="ECO:0000313" key="3">
    <source>
        <dbReference type="Proteomes" id="UP000599024"/>
    </source>
</evidence>
<dbReference type="EMBL" id="JACNLK010000029">
    <property type="protein sequence ID" value="MBC8208142.1"/>
    <property type="molecule type" value="Genomic_DNA"/>
</dbReference>
<reference evidence="2 3" key="1">
    <citation type="submission" date="2020-08" db="EMBL/GenBank/DDBJ databases">
        <title>Bridging the membrane lipid divide: bacteria of the FCB group superphylum have the potential to synthesize archaeal ether lipids.</title>
        <authorList>
            <person name="Villanueva L."/>
            <person name="Von Meijenfeldt F.A.B."/>
            <person name="Westbye A.B."/>
            <person name="Yadav S."/>
            <person name="Hopmans E.C."/>
            <person name="Dutilh B.E."/>
            <person name="Sinninghe Damste J.S."/>
        </authorList>
    </citation>
    <scope>NUCLEOTIDE SEQUENCE [LARGE SCALE GENOMIC DNA]</scope>
    <source>
        <strain evidence="2">NIOZ-UU81</strain>
    </source>
</reference>
<feature type="binding site" evidence="1">
    <location>
        <position position="9"/>
    </location>
    <ligand>
        <name>a divalent metal cation</name>
        <dbReference type="ChEBI" id="CHEBI:60240"/>
        <label>1</label>
    </ligand>
</feature>
<dbReference type="Gene3D" id="3.20.20.140">
    <property type="entry name" value="Metal-dependent hydrolases"/>
    <property type="match status" value="1"/>
</dbReference>